<reference evidence="2" key="1">
    <citation type="submission" date="2023-03" db="EMBL/GenBank/DDBJ databases">
        <authorList>
            <person name="Steffen K."/>
            <person name="Cardenas P."/>
        </authorList>
    </citation>
    <scope>NUCLEOTIDE SEQUENCE</scope>
</reference>
<evidence type="ECO:0000256" key="1">
    <source>
        <dbReference type="SAM" id="Phobius"/>
    </source>
</evidence>
<accession>A0AA35RCR7</accession>
<organism evidence="2 3">
    <name type="scientific">Geodia barretti</name>
    <name type="common">Barrett's horny sponge</name>
    <dbReference type="NCBI Taxonomy" id="519541"/>
    <lineage>
        <taxon>Eukaryota</taxon>
        <taxon>Metazoa</taxon>
        <taxon>Porifera</taxon>
        <taxon>Demospongiae</taxon>
        <taxon>Heteroscleromorpha</taxon>
        <taxon>Tetractinellida</taxon>
        <taxon>Astrophorina</taxon>
        <taxon>Geodiidae</taxon>
        <taxon>Geodia</taxon>
    </lineage>
</organism>
<name>A0AA35RCR7_GEOBA</name>
<feature type="non-terminal residue" evidence="2">
    <location>
        <position position="1"/>
    </location>
</feature>
<keyword evidence="1" id="KW-0472">Membrane</keyword>
<evidence type="ECO:0000313" key="2">
    <source>
        <dbReference type="EMBL" id="CAI8008251.1"/>
    </source>
</evidence>
<feature type="transmembrane region" description="Helical" evidence="1">
    <location>
        <begin position="117"/>
        <end position="141"/>
    </location>
</feature>
<dbReference type="EMBL" id="CASHTH010000827">
    <property type="protein sequence ID" value="CAI8008251.1"/>
    <property type="molecule type" value="Genomic_DNA"/>
</dbReference>
<keyword evidence="1" id="KW-0812">Transmembrane</keyword>
<gene>
    <name evidence="2" type="ORF">GBAR_LOCUS5658</name>
</gene>
<evidence type="ECO:0000313" key="3">
    <source>
        <dbReference type="Proteomes" id="UP001174909"/>
    </source>
</evidence>
<keyword evidence="3" id="KW-1185">Reference proteome</keyword>
<comment type="caution">
    <text evidence="2">The sequence shown here is derived from an EMBL/GenBank/DDBJ whole genome shotgun (WGS) entry which is preliminary data.</text>
</comment>
<proteinExistence type="predicted"/>
<sequence>MTVIQSLTLDYLVALYPLLLVAITYSLVYLYGRNWKVVVFLWKPLRRILRPLFRDLDIRATLIESFSTLYLLSVVKIQSVSLDLLVPTPLYYADGTQDSHYYLYLAPDVVYFGDTHLPYALVALILSVALVIFPTLLLFLYPCQCFQRFLNKTNCNSQVLRTYMDVLQGHY</sequence>
<feature type="transmembrane region" description="Helical" evidence="1">
    <location>
        <begin position="12"/>
        <end position="32"/>
    </location>
</feature>
<keyword evidence="1" id="KW-1133">Transmembrane helix</keyword>
<dbReference type="Proteomes" id="UP001174909">
    <property type="component" value="Unassembled WGS sequence"/>
</dbReference>
<protein>
    <submittedName>
        <fullName evidence="2">Uncharacterized protein</fullName>
    </submittedName>
</protein>
<dbReference type="AlphaFoldDB" id="A0AA35RCR7"/>